<dbReference type="Proteomes" id="UP000442694">
    <property type="component" value="Unassembled WGS sequence"/>
</dbReference>
<keyword evidence="2" id="KW-1185">Reference proteome</keyword>
<organism evidence="1 2">
    <name type="scientific">Fluviispira multicolorata</name>
    <dbReference type="NCBI Taxonomy" id="2654512"/>
    <lineage>
        <taxon>Bacteria</taxon>
        <taxon>Pseudomonadati</taxon>
        <taxon>Bdellovibrionota</taxon>
        <taxon>Oligoflexia</taxon>
        <taxon>Silvanigrellales</taxon>
        <taxon>Silvanigrellaceae</taxon>
        <taxon>Fluviispira</taxon>
    </lineage>
</organism>
<sequence length="186" mass="21760">MDKKLLEENIRHELNNILLICDSEVLAQYENCILNNQNKIPSESLKYYFSFSKESHEIMTKNLDISCELTLQGYFENPLSVLNNFDLCCSIAKFLKINYISLINKIMNEKTLNIANQSSFIKTMKIYEEKLSKDSYRKLSKLMLTILENNVDIDCFYDTSLFLISKKLYENESVNNIKLYIEGNLS</sequence>
<dbReference type="AlphaFoldDB" id="A0A833JDX7"/>
<accession>A0A833JDX7</accession>
<reference evidence="1 2" key="1">
    <citation type="submission" date="2019-10" db="EMBL/GenBank/DDBJ databases">
        <title>New genus of Silvanigrellaceae.</title>
        <authorList>
            <person name="Pitt A."/>
            <person name="Hahn M.W."/>
        </authorList>
    </citation>
    <scope>NUCLEOTIDE SEQUENCE [LARGE SCALE GENOMIC DNA]</scope>
    <source>
        <strain evidence="1 2">33A1-SZDP</strain>
    </source>
</reference>
<evidence type="ECO:0000313" key="2">
    <source>
        <dbReference type="Proteomes" id="UP000442694"/>
    </source>
</evidence>
<dbReference type="EMBL" id="WFLN01000008">
    <property type="protein sequence ID" value="KAB8029145.1"/>
    <property type="molecule type" value="Genomic_DNA"/>
</dbReference>
<name>A0A833JDX7_9BACT</name>
<comment type="caution">
    <text evidence="1">The sequence shown here is derived from an EMBL/GenBank/DDBJ whole genome shotgun (WGS) entry which is preliminary data.</text>
</comment>
<proteinExistence type="predicted"/>
<gene>
    <name evidence="1" type="ORF">GCL57_11445</name>
</gene>
<dbReference type="RefSeq" id="WP_152213486.1">
    <property type="nucleotide sequence ID" value="NZ_WFLN01000008.1"/>
</dbReference>
<evidence type="ECO:0000313" key="1">
    <source>
        <dbReference type="EMBL" id="KAB8029145.1"/>
    </source>
</evidence>
<protein>
    <submittedName>
        <fullName evidence="1">Uncharacterized protein</fullName>
    </submittedName>
</protein>